<dbReference type="AlphaFoldDB" id="A0AB35C0A7"/>
<accession>A0AB35C0A7</accession>
<evidence type="ECO:0000313" key="1">
    <source>
        <dbReference type="EMBL" id="MBS7825431.1"/>
    </source>
</evidence>
<comment type="caution">
    <text evidence="1">The sequence shown here is derived from an EMBL/GenBank/DDBJ whole genome shotgun (WGS) entry which is preliminary data.</text>
</comment>
<dbReference type="RefSeq" id="WP_213404303.1">
    <property type="nucleotide sequence ID" value="NZ_JAGIBT010000014.1"/>
</dbReference>
<name>A0AB35C0A7_9GAMM</name>
<protein>
    <submittedName>
        <fullName evidence="1">Uncharacterized protein</fullName>
    </submittedName>
</protein>
<sequence length="770" mass="87104">MTPQIFGVRHLSPAAAHHLQRYLSKKQPKCILIEGPSDATDLIDHIIKPEVRLPIAIMAYTQAFPMESILYPLADYSPEYQAMRWGKAHDCDVAFFDLPSESSLKFRQLMREAQSLSHDQSDDNDAMDFHQHQKMLYDTIAQLSDEQDYDSYFERNFEQTADDDAYQAAMLYQSEQIRALTEKQEHHAKPLDHAYNHIREAYMHQTVLRIQKEKGYRLDDIVMLVGAYHVSGLQRLFAAPNVEAMPPLPKVAIKQTLMPYSYLRLSSRTGYGAGNRAPYYFGMLWQALQNGTQAELSATYLTHIAHHLRDEGHNASSASVIEAVRLANALTMLKGGQYPVLSDLHEAAMTCLGEGEIAKVAVALNRVDIGTDMGFLPEGVGQTPIQEDMAEQLKRLKLKEYQNTVQKTLALDLRENIRVKSEAAAFLDLHRSTFLHRLQVLNVPFATQMRLTQDNASWSEKWVLQWSTEVEITIIESNLKGETIEIAAAYELQQRLENCDNISAAAHIIRAICECDLTHMFDSAIAALQALLVDNEDFDAISDACFALSHLYQFGSLRRIDTTTLKPIIEQLFLRASLLLSDAATCDYIAAKKVAGSIQMLERVAHDLYEWLNVPLWQAQLRILAMEDHHNTYLSGTAFALLLEHQLVSEEACSIEVARRFSPGVPADLAATWFEGLASCNRYALLSRIAIWRELNDYVTQLDEEGFQRAVVFLRRTLGQFEPSQKASIVDLLNDFWGTNAAATAEFLQTELSTEEHDALDALNDFDFDF</sequence>
<gene>
    <name evidence="1" type="ORF">J7561_09510</name>
</gene>
<proteinExistence type="predicted"/>
<dbReference type="Pfam" id="PF18934">
    <property type="entry name" value="DUF5682"/>
    <property type="match status" value="1"/>
</dbReference>
<reference evidence="1" key="1">
    <citation type="submission" date="2021-03" db="EMBL/GenBank/DDBJ databases">
        <title>Identification and antibiotic profiling of Wohlfahrtiimonas chitiniclastica, an underestimated human pathogen.</title>
        <authorList>
            <person name="Kopf A."/>
            <person name="Bunk B."/>
            <person name="Coldewey S."/>
            <person name="Gunzer F."/>
            <person name="Riedel T."/>
            <person name="Schroettner P."/>
        </authorList>
    </citation>
    <scope>NUCLEOTIDE SEQUENCE</scope>
    <source>
        <strain evidence="1">DSM 100917</strain>
    </source>
</reference>
<dbReference type="Proteomes" id="UP000680020">
    <property type="component" value="Unassembled WGS sequence"/>
</dbReference>
<dbReference type="EMBL" id="JAGIBU010000013">
    <property type="protein sequence ID" value="MBS7825431.1"/>
    <property type="molecule type" value="Genomic_DNA"/>
</dbReference>
<dbReference type="InterPro" id="IPR043737">
    <property type="entry name" value="DUF5682"/>
</dbReference>
<organism evidence="1 2">
    <name type="scientific">Wohlfahrtiimonas chitiniclastica</name>
    <dbReference type="NCBI Taxonomy" id="400946"/>
    <lineage>
        <taxon>Bacteria</taxon>
        <taxon>Pseudomonadati</taxon>
        <taxon>Pseudomonadota</taxon>
        <taxon>Gammaproteobacteria</taxon>
        <taxon>Cardiobacteriales</taxon>
        <taxon>Ignatzschineriaceae</taxon>
        <taxon>Wohlfahrtiimonas</taxon>
    </lineage>
</organism>
<evidence type="ECO:0000313" key="2">
    <source>
        <dbReference type="Proteomes" id="UP000680020"/>
    </source>
</evidence>